<keyword evidence="4" id="KW-1185">Reference proteome</keyword>
<evidence type="ECO:0000256" key="2">
    <source>
        <dbReference type="SAM" id="Phobius"/>
    </source>
</evidence>
<gene>
    <name evidence="3" type="ORF">CA13_27500</name>
</gene>
<keyword evidence="2" id="KW-1133">Transmembrane helix</keyword>
<dbReference type="EMBL" id="SJPJ01000001">
    <property type="protein sequence ID" value="TWT81299.1"/>
    <property type="molecule type" value="Genomic_DNA"/>
</dbReference>
<protein>
    <recommendedName>
        <fullName evidence="5">Holin-X, holin superfamily III</fullName>
    </recommendedName>
</protein>
<feature type="transmembrane region" description="Helical" evidence="2">
    <location>
        <begin position="62"/>
        <end position="84"/>
    </location>
</feature>
<feature type="coiled-coil region" evidence="1">
    <location>
        <begin position="96"/>
        <end position="130"/>
    </location>
</feature>
<evidence type="ECO:0008006" key="5">
    <source>
        <dbReference type="Google" id="ProtNLM"/>
    </source>
</evidence>
<keyword evidence="1" id="KW-0175">Coiled coil</keyword>
<sequence length="156" mass="16880">MERFTHSLKLLWRSERLLRQNDFRLASQKIQFVALAALVAVFGLVMVSLAVFFALVPYWGQSLAALAVGGADLVLAVALVVYAGSIKPAAESEMVKEMRDMALDDIEQEVARAEAELVELKDDVHKFISNPVDTLLPAAIGPIMGAVARGLGTGKE</sequence>
<dbReference type="AlphaFoldDB" id="A0A5C5Z1T9"/>
<keyword evidence="2" id="KW-0812">Transmembrane</keyword>
<name>A0A5C5Z1T9_9BACT</name>
<proteinExistence type="predicted"/>
<evidence type="ECO:0000256" key="1">
    <source>
        <dbReference type="SAM" id="Coils"/>
    </source>
</evidence>
<organism evidence="3 4">
    <name type="scientific">Novipirellula herctigrandis</name>
    <dbReference type="NCBI Taxonomy" id="2527986"/>
    <lineage>
        <taxon>Bacteria</taxon>
        <taxon>Pseudomonadati</taxon>
        <taxon>Planctomycetota</taxon>
        <taxon>Planctomycetia</taxon>
        <taxon>Pirellulales</taxon>
        <taxon>Pirellulaceae</taxon>
        <taxon>Novipirellula</taxon>
    </lineage>
</organism>
<keyword evidence="2" id="KW-0472">Membrane</keyword>
<accession>A0A5C5Z1T9</accession>
<dbReference type="RefSeq" id="WP_146397151.1">
    <property type="nucleotide sequence ID" value="NZ_SJPJ01000001.1"/>
</dbReference>
<comment type="caution">
    <text evidence="3">The sequence shown here is derived from an EMBL/GenBank/DDBJ whole genome shotgun (WGS) entry which is preliminary data.</text>
</comment>
<feature type="transmembrane region" description="Helical" evidence="2">
    <location>
        <begin position="32"/>
        <end position="56"/>
    </location>
</feature>
<evidence type="ECO:0000313" key="4">
    <source>
        <dbReference type="Proteomes" id="UP000315010"/>
    </source>
</evidence>
<dbReference type="Proteomes" id="UP000315010">
    <property type="component" value="Unassembled WGS sequence"/>
</dbReference>
<reference evidence="3 4" key="1">
    <citation type="submission" date="2019-02" db="EMBL/GenBank/DDBJ databases">
        <title>Deep-cultivation of Planctomycetes and their phenomic and genomic characterization uncovers novel biology.</title>
        <authorList>
            <person name="Wiegand S."/>
            <person name="Jogler M."/>
            <person name="Boedeker C."/>
            <person name="Pinto D."/>
            <person name="Vollmers J."/>
            <person name="Rivas-Marin E."/>
            <person name="Kohn T."/>
            <person name="Peeters S.H."/>
            <person name="Heuer A."/>
            <person name="Rast P."/>
            <person name="Oberbeckmann S."/>
            <person name="Bunk B."/>
            <person name="Jeske O."/>
            <person name="Meyerdierks A."/>
            <person name="Storesund J.E."/>
            <person name="Kallscheuer N."/>
            <person name="Luecker S."/>
            <person name="Lage O.M."/>
            <person name="Pohl T."/>
            <person name="Merkel B.J."/>
            <person name="Hornburger P."/>
            <person name="Mueller R.-W."/>
            <person name="Bruemmer F."/>
            <person name="Labrenz M."/>
            <person name="Spormann A.M."/>
            <person name="Op Den Camp H."/>
            <person name="Overmann J."/>
            <person name="Amann R."/>
            <person name="Jetten M.S.M."/>
            <person name="Mascher T."/>
            <person name="Medema M.H."/>
            <person name="Devos D.P."/>
            <person name="Kaster A.-K."/>
            <person name="Ovreas L."/>
            <person name="Rohde M."/>
            <person name="Galperin M.Y."/>
            <person name="Jogler C."/>
        </authorList>
    </citation>
    <scope>NUCLEOTIDE SEQUENCE [LARGE SCALE GENOMIC DNA]</scope>
    <source>
        <strain evidence="3 4">CA13</strain>
    </source>
</reference>
<dbReference type="OrthoDB" id="9879137at2"/>
<evidence type="ECO:0000313" key="3">
    <source>
        <dbReference type="EMBL" id="TWT81299.1"/>
    </source>
</evidence>